<evidence type="ECO:0000313" key="3">
    <source>
        <dbReference type="EMBL" id="KHF44898.1"/>
    </source>
</evidence>
<comment type="caution">
    <text evidence="3">The sequence shown here is derived from an EMBL/GenBank/DDBJ whole genome shotgun (WGS) entry which is preliminary data.</text>
</comment>
<dbReference type="EMBL" id="JRZE01000003">
    <property type="protein sequence ID" value="KHF44898.1"/>
    <property type="molecule type" value="Genomic_DNA"/>
</dbReference>
<feature type="domain" description="DNA ligase D 3'-phosphoesterase" evidence="2">
    <location>
        <begin position="3"/>
        <end position="79"/>
    </location>
</feature>
<evidence type="ECO:0000259" key="2">
    <source>
        <dbReference type="Pfam" id="PF13298"/>
    </source>
</evidence>
<evidence type="ECO:0000256" key="1">
    <source>
        <dbReference type="SAM" id="MobiDB-lite"/>
    </source>
</evidence>
<gene>
    <name evidence="3" type="ORF">MINT15_17800</name>
</gene>
<reference evidence="3 4" key="1">
    <citation type="submission" date="2014-10" db="EMBL/GenBank/DDBJ databases">
        <title>Genome sequence of Micropolyspora internatus JCM3315.</title>
        <authorList>
            <person name="Shin S.-K."/>
            <person name="Yi H."/>
        </authorList>
    </citation>
    <scope>NUCLEOTIDE SEQUENCE [LARGE SCALE GENOMIC DNA]</scope>
    <source>
        <strain evidence="3 4">JCM 3315</strain>
    </source>
</reference>
<accession>A0A837DD73</accession>
<dbReference type="Pfam" id="PF13298">
    <property type="entry name" value="LigD_N"/>
    <property type="match status" value="1"/>
</dbReference>
<dbReference type="AlphaFoldDB" id="A0A837DD73"/>
<name>A0A837DD73_9PSEU</name>
<dbReference type="InterPro" id="IPR014144">
    <property type="entry name" value="LigD_PE_domain"/>
</dbReference>
<feature type="compositionally biased region" description="Polar residues" evidence="1">
    <location>
        <begin position="25"/>
        <end position="34"/>
    </location>
</feature>
<dbReference type="Proteomes" id="UP000030848">
    <property type="component" value="Unassembled WGS sequence"/>
</dbReference>
<proteinExistence type="predicted"/>
<sequence>MAACWAIPAEPSLTPGDKRLAIRSDSPSPASSETDPAAVWDMGTVANLGELSWEHALAEGQLSLRLSGERIHGVFVMVRAHRGSDQEQWLLITKGTDVEVGDLTPYRTGSPFVAGPTKDAG</sequence>
<protein>
    <recommendedName>
        <fullName evidence="2">DNA ligase D 3'-phosphoesterase domain-containing protein</fullName>
    </recommendedName>
</protein>
<organism evidence="3 4">
    <name type="scientific">Saccharomonospora viridis</name>
    <dbReference type="NCBI Taxonomy" id="1852"/>
    <lineage>
        <taxon>Bacteria</taxon>
        <taxon>Bacillati</taxon>
        <taxon>Actinomycetota</taxon>
        <taxon>Actinomycetes</taxon>
        <taxon>Pseudonocardiales</taxon>
        <taxon>Pseudonocardiaceae</taxon>
        <taxon>Saccharomonospora</taxon>
    </lineage>
</organism>
<feature type="region of interest" description="Disordered" evidence="1">
    <location>
        <begin position="15"/>
        <end position="36"/>
    </location>
</feature>
<evidence type="ECO:0000313" key="4">
    <source>
        <dbReference type="Proteomes" id="UP000030848"/>
    </source>
</evidence>